<dbReference type="AlphaFoldDB" id="A0A7D7LIF5"/>
<feature type="transmembrane region" description="Helical" evidence="9">
    <location>
        <begin position="342"/>
        <end position="361"/>
    </location>
</feature>
<dbReference type="Pfam" id="PF00873">
    <property type="entry name" value="ACR_tran"/>
    <property type="match status" value="1"/>
</dbReference>
<organism evidence="10 11">
    <name type="scientific">Nostoc edaphicum CCNP1411</name>
    <dbReference type="NCBI Taxonomy" id="1472755"/>
    <lineage>
        <taxon>Bacteria</taxon>
        <taxon>Bacillati</taxon>
        <taxon>Cyanobacteriota</taxon>
        <taxon>Cyanophyceae</taxon>
        <taxon>Nostocales</taxon>
        <taxon>Nostocaceae</taxon>
        <taxon>Nostoc</taxon>
    </lineage>
</organism>
<dbReference type="PANTHER" id="PTHR32063">
    <property type="match status" value="1"/>
</dbReference>
<dbReference type="PANTHER" id="PTHR32063:SF11">
    <property type="entry name" value="CATION OR DRUG EFFLUX SYSTEM PROTEIN"/>
    <property type="match status" value="1"/>
</dbReference>
<feature type="transmembrane region" description="Helical" evidence="9">
    <location>
        <begin position="928"/>
        <end position="949"/>
    </location>
</feature>
<feature type="transmembrane region" description="Helical" evidence="9">
    <location>
        <begin position="368"/>
        <end position="388"/>
    </location>
</feature>
<keyword evidence="3" id="KW-0813">Transport</keyword>
<feature type="transmembrane region" description="Helical" evidence="9">
    <location>
        <begin position="898"/>
        <end position="916"/>
    </location>
</feature>
<dbReference type="FunFam" id="3.30.70.1430:FF:000001">
    <property type="entry name" value="Efflux pump membrane transporter"/>
    <property type="match status" value="1"/>
</dbReference>
<feature type="transmembrane region" description="Helical" evidence="9">
    <location>
        <begin position="394"/>
        <end position="415"/>
    </location>
</feature>
<evidence type="ECO:0000256" key="3">
    <source>
        <dbReference type="ARBA" id="ARBA00022448"/>
    </source>
</evidence>
<dbReference type="Gene3D" id="3.30.70.1320">
    <property type="entry name" value="Multidrug efflux transporter AcrB pore domain like"/>
    <property type="match status" value="1"/>
</dbReference>
<feature type="transmembrane region" description="Helical" evidence="9">
    <location>
        <begin position="436"/>
        <end position="460"/>
    </location>
</feature>
<dbReference type="GO" id="GO:0005886">
    <property type="term" value="C:plasma membrane"/>
    <property type="evidence" value="ECO:0007669"/>
    <property type="project" value="UniProtKB-SubCell"/>
</dbReference>
<evidence type="ECO:0000256" key="2">
    <source>
        <dbReference type="ARBA" id="ARBA00010942"/>
    </source>
</evidence>
<dbReference type="SUPFAM" id="SSF82714">
    <property type="entry name" value="Multidrug efflux transporter AcrB TolC docking domain, DN and DC subdomains"/>
    <property type="match status" value="2"/>
</dbReference>
<keyword evidence="7 9" id="KW-1133">Transmembrane helix</keyword>
<feature type="transmembrane region" description="Helical" evidence="9">
    <location>
        <begin position="970"/>
        <end position="993"/>
    </location>
</feature>
<feature type="transmembrane region" description="Helical" evidence="9">
    <location>
        <begin position="537"/>
        <end position="556"/>
    </location>
</feature>
<evidence type="ECO:0000256" key="8">
    <source>
        <dbReference type="ARBA" id="ARBA00023136"/>
    </source>
</evidence>
<dbReference type="Gene3D" id="3.30.2090.10">
    <property type="entry name" value="Multidrug efflux transporter AcrB TolC docking domain, DN and DC subdomains"/>
    <property type="match status" value="2"/>
</dbReference>
<keyword evidence="11" id="KW-1185">Reference proteome</keyword>
<dbReference type="RefSeq" id="WP_181929180.1">
    <property type="nucleotide sequence ID" value="NZ_CP054698.1"/>
</dbReference>
<dbReference type="Gene3D" id="3.30.70.1440">
    <property type="entry name" value="Multidrug efflux transporter AcrB pore domain"/>
    <property type="match status" value="1"/>
</dbReference>
<keyword evidence="8 9" id="KW-0472">Membrane</keyword>
<keyword evidence="5" id="KW-0997">Cell inner membrane</keyword>
<evidence type="ECO:0000313" key="11">
    <source>
        <dbReference type="Proteomes" id="UP000514713"/>
    </source>
</evidence>
<dbReference type="PRINTS" id="PR00702">
    <property type="entry name" value="ACRIFLAVINRP"/>
</dbReference>
<gene>
    <name evidence="10" type="ORF">HUN01_29705</name>
</gene>
<feature type="transmembrane region" description="Helical" evidence="9">
    <location>
        <begin position="12"/>
        <end position="34"/>
    </location>
</feature>
<dbReference type="Proteomes" id="UP000514713">
    <property type="component" value="Chromosome"/>
</dbReference>
<comment type="subcellular location">
    <subcellularLocation>
        <location evidence="1">Cell inner membrane</location>
        <topology evidence="1">Multi-pass membrane protein</topology>
    </subcellularLocation>
</comment>
<dbReference type="InterPro" id="IPR004764">
    <property type="entry name" value="MdtF-like"/>
</dbReference>
<dbReference type="GO" id="GO:0015562">
    <property type="term" value="F:efflux transmembrane transporter activity"/>
    <property type="evidence" value="ECO:0007669"/>
    <property type="project" value="InterPro"/>
</dbReference>
<evidence type="ECO:0000256" key="7">
    <source>
        <dbReference type="ARBA" id="ARBA00022989"/>
    </source>
</evidence>
<dbReference type="Gene3D" id="1.20.1640.10">
    <property type="entry name" value="Multidrug efflux transporter AcrB transmembrane domain"/>
    <property type="match status" value="2"/>
</dbReference>
<dbReference type="SUPFAM" id="SSF82866">
    <property type="entry name" value="Multidrug efflux transporter AcrB transmembrane domain"/>
    <property type="match status" value="2"/>
</dbReference>
<feature type="transmembrane region" description="Helical" evidence="9">
    <location>
        <begin position="472"/>
        <end position="499"/>
    </location>
</feature>
<sequence length="1063" mass="115760">MFVDFFIKRPIFASVCAIVILLIGLISIPTLPIARFPEISPTQISVTSNYSGASAEVVESGVTNILERQINGIEGLRYLTSSSSNDGTSTITATFDSSRDKDIAAVDVQNRVSVAQPQLPESVQRTGVQVSKESSNILLAIGLYAENKEYDNIFLSNYADLYLADALKRVKGVSDARIFGERRYAMRLWLDPSRLASRGLTTQDVADALSEQNLQVGAGRIGQEPAPEGQRYQLDVRAVSRLAEPSEFEEIVLRTQEDGTLVKLKDVGRAELGAENYSSFLRFRGNDAVGLGIYQVPGSNALDVARGVKAEIARLAPNFPPGMRYQVAFDTTSFVEESLSEVIKTLIEAVVLVVIVIFVFLQDWRTTLIPALTIPLALIGTFAFIKVFNFSINSLTLFGLTLASGMVVDDAIVVVEQISRFIQDKGINPRRAASESMAELFGAVIATSLVLMAVFVPVAFFPGTTGALYRQFALTIAFSIAISTFLALTLTPSLCGVLLRQDQRPPRWIAWLFDLINRFLEWVRSSYERSLTFLTRFKSVVIGLFIVSLGMTAWLYTTVPTAFLPDEDEGYFLTIIQGPQGVSLQYTSDVMAQVEKEILQVPEVLGTFAVGGFGFSGSTANSGIIFTTLKPWAERSRPNQSVQAIIGSLQGKLLAIPEARVFPVNPPPIQGLGNFGGFVFQLQDRRGNSGLESLVQSMGQLLGKANQTPGLQAVFSTFAADTPQLLVEVDRNKAKTLQVSIDDVFSTLQTALGSQYVNDFNLQQRNYRVYIQADQQFRSNPKDIGKLYVRSQKNQMIPLSNLVTVTSTVGAQTINHYNLFRSIEINGSAAPGSSSGDAIKAMEQVAQEVLPAGYGYEWSGTALEEIDSGGLAPLIFGLGIIFVFLVLAAQYENYVDPFIILLSVPLAIFGALIAQSMRGFANDVYCQIGLVMLIGLASKNAILIVEFANQLRDQGLSITKAVIEASQERLRPILMTAFSTLLGIFPLAIATGAGAGSRQSLGTTVFGGMLIATFLSLFVVPILYIVIKTTTERFIKPNRRQELPAEAVSLNGNTAVYSTKAED</sequence>
<dbReference type="FunFam" id="1.20.1640.10:FF:000001">
    <property type="entry name" value="Efflux pump membrane transporter"/>
    <property type="match status" value="1"/>
</dbReference>
<protein>
    <submittedName>
        <fullName evidence="10">Efflux RND transporter permease subunit</fullName>
    </submittedName>
</protein>
<dbReference type="NCBIfam" id="TIGR00915">
    <property type="entry name" value="2A0602"/>
    <property type="match status" value="1"/>
</dbReference>
<dbReference type="SUPFAM" id="SSF82693">
    <property type="entry name" value="Multidrug efflux transporter AcrB pore domain, PN1, PN2, PC1 and PC2 subdomains"/>
    <property type="match status" value="4"/>
</dbReference>
<evidence type="ECO:0000256" key="4">
    <source>
        <dbReference type="ARBA" id="ARBA00022475"/>
    </source>
</evidence>
<evidence type="ECO:0000256" key="6">
    <source>
        <dbReference type="ARBA" id="ARBA00022692"/>
    </source>
</evidence>
<feature type="transmembrane region" description="Helical" evidence="9">
    <location>
        <begin position="871"/>
        <end position="891"/>
    </location>
</feature>
<evidence type="ECO:0000313" key="10">
    <source>
        <dbReference type="EMBL" id="QMS91572.1"/>
    </source>
</evidence>
<evidence type="ECO:0000256" key="9">
    <source>
        <dbReference type="SAM" id="Phobius"/>
    </source>
</evidence>
<comment type="similarity">
    <text evidence="2">Belongs to the resistance-nodulation-cell division (RND) (TC 2.A.6) family.</text>
</comment>
<dbReference type="KEGG" id="ned:HUN01_29705"/>
<reference evidence="11" key="1">
    <citation type="submission" date="2020-06" db="EMBL/GenBank/DDBJ databases">
        <title>Nostoc edaphicum CCNP1411 genome.</title>
        <authorList>
            <person name="Fidor A."/>
            <person name="Grabski M."/>
            <person name="Gawor J."/>
            <person name="Gromadka R."/>
            <person name="Wegrzyn G."/>
            <person name="Mazur-Marzec H."/>
        </authorList>
    </citation>
    <scope>NUCLEOTIDE SEQUENCE [LARGE SCALE GENOMIC DNA]</scope>
    <source>
        <strain evidence="11">CCNP1411</strain>
    </source>
</reference>
<keyword evidence="4" id="KW-1003">Cell membrane</keyword>
<dbReference type="InterPro" id="IPR027463">
    <property type="entry name" value="AcrB_DN_DC_subdom"/>
</dbReference>
<keyword evidence="6 9" id="KW-0812">Transmembrane</keyword>
<dbReference type="Gene3D" id="3.30.70.1430">
    <property type="entry name" value="Multidrug efflux transporter AcrB pore domain"/>
    <property type="match status" value="2"/>
</dbReference>
<dbReference type="InterPro" id="IPR001036">
    <property type="entry name" value="Acrflvin-R"/>
</dbReference>
<feature type="transmembrane region" description="Helical" evidence="9">
    <location>
        <begin position="1005"/>
        <end position="1027"/>
    </location>
</feature>
<dbReference type="EMBL" id="CP054698">
    <property type="protein sequence ID" value="QMS91572.1"/>
    <property type="molecule type" value="Genomic_DNA"/>
</dbReference>
<accession>A0A7D7LIF5</accession>
<name>A0A7D7LIF5_9NOSO</name>
<evidence type="ECO:0000256" key="1">
    <source>
        <dbReference type="ARBA" id="ARBA00004429"/>
    </source>
</evidence>
<proteinExistence type="inferred from homology"/>
<dbReference type="GO" id="GO:0042910">
    <property type="term" value="F:xenobiotic transmembrane transporter activity"/>
    <property type="evidence" value="ECO:0007669"/>
    <property type="project" value="TreeGrafter"/>
</dbReference>
<dbReference type="NCBIfam" id="NF000282">
    <property type="entry name" value="RND_permease_1"/>
    <property type="match status" value="1"/>
</dbReference>
<evidence type="ECO:0000256" key="5">
    <source>
        <dbReference type="ARBA" id="ARBA00022519"/>
    </source>
</evidence>
<dbReference type="GO" id="GO:0009636">
    <property type="term" value="P:response to toxic substance"/>
    <property type="evidence" value="ECO:0007669"/>
    <property type="project" value="UniProtKB-ARBA"/>
</dbReference>